<name>A0A6A0AMM9_HAELA</name>
<dbReference type="Proteomes" id="UP000485058">
    <property type="component" value="Unassembled WGS sequence"/>
</dbReference>
<comment type="caution">
    <text evidence="2">The sequence shown here is derived from an EMBL/GenBank/DDBJ whole genome shotgun (WGS) entry which is preliminary data.</text>
</comment>
<gene>
    <name evidence="2" type="ORF">HaLaN_33103</name>
</gene>
<protein>
    <recommendedName>
        <fullName evidence="1">ApaG domain-containing protein</fullName>
    </recommendedName>
</protein>
<sequence length="57" mass="5864">AFQYHSGLDLESSSGTQSGQLKVVVLGSGDKPTMQIIASIGPLELAAPQFKHAAAPL</sequence>
<reference evidence="2 3" key="1">
    <citation type="submission" date="2020-02" db="EMBL/GenBank/DDBJ databases">
        <title>Draft genome sequence of Haematococcus lacustris strain NIES-144.</title>
        <authorList>
            <person name="Morimoto D."/>
            <person name="Nakagawa S."/>
            <person name="Yoshida T."/>
            <person name="Sawayama S."/>
        </authorList>
    </citation>
    <scope>NUCLEOTIDE SEQUENCE [LARGE SCALE GENOMIC DNA]</scope>
    <source>
        <strain evidence="2 3">NIES-144</strain>
    </source>
</reference>
<keyword evidence="3" id="KW-1185">Reference proteome</keyword>
<feature type="non-terminal residue" evidence="2">
    <location>
        <position position="57"/>
    </location>
</feature>
<feature type="non-terminal residue" evidence="2">
    <location>
        <position position="1"/>
    </location>
</feature>
<dbReference type="PROSITE" id="PS51087">
    <property type="entry name" value="APAG"/>
    <property type="match status" value="1"/>
</dbReference>
<feature type="domain" description="ApaG" evidence="1">
    <location>
        <begin position="1"/>
        <end position="52"/>
    </location>
</feature>
<dbReference type="InterPro" id="IPR007474">
    <property type="entry name" value="ApaG_domain"/>
</dbReference>
<proteinExistence type="predicted"/>
<dbReference type="AlphaFoldDB" id="A0A6A0AMM9"/>
<evidence type="ECO:0000313" key="3">
    <source>
        <dbReference type="Proteomes" id="UP000485058"/>
    </source>
</evidence>
<organism evidence="2 3">
    <name type="scientific">Haematococcus lacustris</name>
    <name type="common">Green alga</name>
    <name type="synonym">Haematococcus pluvialis</name>
    <dbReference type="NCBI Taxonomy" id="44745"/>
    <lineage>
        <taxon>Eukaryota</taxon>
        <taxon>Viridiplantae</taxon>
        <taxon>Chlorophyta</taxon>
        <taxon>core chlorophytes</taxon>
        <taxon>Chlorophyceae</taxon>
        <taxon>CS clade</taxon>
        <taxon>Chlamydomonadales</taxon>
        <taxon>Haematococcaceae</taxon>
        <taxon>Haematococcus</taxon>
    </lineage>
</organism>
<evidence type="ECO:0000259" key="1">
    <source>
        <dbReference type="PROSITE" id="PS51087"/>
    </source>
</evidence>
<dbReference type="EMBL" id="BLLF01009346">
    <property type="protein sequence ID" value="GFH33695.1"/>
    <property type="molecule type" value="Genomic_DNA"/>
</dbReference>
<evidence type="ECO:0000313" key="2">
    <source>
        <dbReference type="EMBL" id="GFH33695.1"/>
    </source>
</evidence>
<accession>A0A6A0AMM9</accession>